<gene>
    <name evidence="11" type="ORF">NQ318_015754</name>
</gene>
<keyword evidence="3 10" id="KW-0328">Glycosyltransferase</keyword>
<evidence type="ECO:0000256" key="2">
    <source>
        <dbReference type="ARBA" id="ARBA00008661"/>
    </source>
</evidence>
<keyword evidence="5 10" id="KW-0812">Transmembrane</keyword>
<keyword evidence="8 10" id="KW-0333">Golgi apparatus</keyword>
<organism evidence="11 12">
    <name type="scientific">Aromia moschata</name>
    <dbReference type="NCBI Taxonomy" id="1265417"/>
    <lineage>
        <taxon>Eukaryota</taxon>
        <taxon>Metazoa</taxon>
        <taxon>Ecdysozoa</taxon>
        <taxon>Arthropoda</taxon>
        <taxon>Hexapoda</taxon>
        <taxon>Insecta</taxon>
        <taxon>Pterygota</taxon>
        <taxon>Neoptera</taxon>
        <taxon>Endopterygota</taxon>
        <taxon>Coleoptera</taxon>
        <taxon>Polyphaga</taxon>
        <taxon>Cucujiformia</taxon>
        <taxon>Chrysomeloidea</taxon>
        <taxon>Cerambycidae</taxon>
        <taxon>Cerambycinae</taxon>
        <taxon>Callichromatini</taxon>
        <taxon>Aromia</taxon>
    </lineage>
</organism>
<comment type="similarity">
    <text evidence="2 10">Belongs to the glycosyltransferase 31 family.</text>
</comment>
<evidence type="ECO:0000313" key="12">
    <source>
        <dbReference type="Proteomes" id="UP001162162"/>
    </source>
</evidence>
<proteinExistence type="inferred from homology"/>
<sequence length="266" mass="31045">MYLAKPKLYFLAVISVTILIIIFSLKWNNDEDVYVKLIESYSLAEIGSSNTPKEKLFNIDFEFVLNNDQLCEKRFKYISIIYCDVIFRKRKAPADKYTNQMAIEDESRKFGDIIQGNFIEAYKNLTYKHIMGLKWAKDYCYNAKFIIKMDDDIVVNMDRIPGLLTSFKIPKTGYFLAGYILNNMIPIREPKNKWYVTAEEYNQNDLYVTGILAKKLKVKQFDISSNFAVHSEFIDCCIQDVRDKNLDCDILIGPNGGSNNLFYEFQ</sequence>
<dbReference type="PANTHER" id="PTHR11214:SF235">
    <property type="entry name" value="HEXOSYLTRANSFERASE"/>
    <property type="match status" value="1"/>
</dbReference>
<keyword evidence="6 10" id="KW-0735">Signal-anchor</keyword>
<accession>A0AAV8XPH2</accession>
<protein>
    <recommendedName>
        <fullName evidence="10">Hexosyltransferase</fullName>
        <ecNumber evidence="10">2.4.1.-</ecNumber>
    </recommendedName>
</protein>
<evidence type="ECO:0000256" key="8">
    <source>
        <dbReference type="ARBA" id="ARBA00023034"/>
    </source>
</evidence>
<reference evidence="11" key="1">
    <citation type="journal article" date="2023" name="Insect Mol. Biol.">
        <title>Genome sequencing provides insights into the evolution of gene families encoding plant cell wall-degrading enzymes in longhorned beetles.</title>
        <authorList>
            <person name="Shin N.R."/>
            <person name="Okamura Y."/>
            <person name="Kirsch R."/>
            <person name="Pauchet Y."/>
        </authorList>
    </citation>
    <scope>NUCLEOTIDE SEQUENCE</scope>
    <source>
        <strain evidence="11">AMC_N1</strain>
    </source>
</reference>
<comment type="subcellular location">
    <subcellularLocation>
        <location evidence="1 10">Golgi apparatus membrane</location>
        <topology evidence="1 10">Single-pass type II membrane protein</topology>
    </subcellularLocation>
</comment>
<dbReference type="InterPro" id="IPR002659">
    <property type="entry name" value="Glyco_trans_31"/>
</dbReference>
<evidence type="ECO:0000256" key="7">
    <source>
        <dbReference type="ARBA" id="ARBA00022989"/>
    </source>
</evidence>
<evidence type="ECO:0000256" key="9">
    <source>
        <dbReference type="ARBA" id="ARBA00023136"/>
    </source>
</evidence>
<dbReference type="AlphaFoldDB" id="A0AAV8XPH2"/>
<dbReference type="EMBL" id="JAPWTK010000435">
    <property type="protein sequence ID" value="KAJ8940361.1"/>
    <property type="molecule type" value="Genomic_DNA"/>
</dbReference>
<keyword evidence="4" id="KW-0808">Transferase</keyword>
<dbReference type="Gene3D" id="3.90.550.50">
    <property type="match status" value="1"/>
</dbReference>
<evidence type="ECO:0000313" key="11">
    <source>
        <dbReference type="EMBL" id="KAJ8940361.1"/>
    </source>
</evidence>
<dbReference type="GO" id="GO:0006493">
    <property type="term" value="P:protein O-linked glycosylation"/>
    <property type="evidence" value="ECO:0007669"/>
    <property type="project" value="TreeGrafter"/>
</dbReference>
<feature type="transmembrane region" description="Helical" evidence="10">
    <location>
        <begin position="7"/>
        <end position="27"/>
    </location>
</feature>
<keyword evidence="9 10" id="KW-0472">Membrane</keyword>
<keyword evidence="7 10" id="KW-1133">Transmembrane helix</keyword>
<evidence type="ECO:0000256" key="1">
    <source>
        <dbReference type="ARBA" id="ARBA00004323"/>
    </source>
</evidence>
<evidence type="ECO:0000256" key="3">
    <source>
        <dbReference type="ARBA" id="ARBA00022676"/>
    </source>
</evidence>
<dbReference type="Pfam" id="PF01762">
    <property type="entry name" value="Galactosyl_T"/>
    <property type="match status" value="1"/>
</dbReference>
<dbReference type="EC" id="2.4.1.-" evidence="10"/>
<evidence type="ECO:0000256" key="4">
    <source>
        <dbReference type="ARBA" id="ARBA00022679"/>
    </source>
</evidence>
<keyword evidence="12" id="KW-1185">Reference proteome</keyword>
<dbReference type="GO" id="GO:0000139">
    <property type="term" value="C:Golgi membrane"/>
    <property type="evidence" value="ECO:0007669"/>
    <property type="project" value="UniProtKB-SubCell"/>
</dbReference>
<evidence type="ECO:0000256" key="10">
    <source>
        <dbReference type="RuleBase" id="RU363063"/>
    </source>
</evidence>
<evidence type="ECO:0000256" key="5">
    <source>
        <dbReference type="ARBA" id="ARBA00022692"/>
    </source>
</evidence>
<dbReference type="GO" id="GO:0016758">
    <property type="term" value="F:hexosyltransferase activity"/>
    <property type="evidence" value="ECO:0007669"/>
    <property type="project" value="InterPro"/>
</dbReference>
<comment type="caution">
    <text evidence="11">The sequence shown here is derived from an EMBL/GenBank/DDBJ whole genome shotgun (WGS) entry which is preliminary data.</text>
</comment>
<dbReference type="PANTHER" id="PTHR11214">
    <property type="entry name" value="BETA-1,3-N-ACETYLGLUCOSAMINYLTRANSFERASE"/>
    <property type="match status" value="1"/>
</dbReference>
<dbReference type="Proteomes" id="UP001162162">
    <property type="component" value="Unassembled WGS sequence"/>
</dbReference>
<evidence type="ECO:0000256" key="6">
    <source>
        <dbReference type="ARBA" id="ARBA00022968"/>
    </source>
</evidence>
<name>A0AAV8XPH2_9CUCU</name>